<keyword evidence="3" id="KW-1185">Reference proteome</keyword>
<dbReference type="GO" id="GO:0006209">
    <property type="term" value="P:cytosine catabolic process"/>
    <property type="evidence" value="ECO:0007669"/>
    <property type="project" value="TreeGrafter"/>
</dbReference>
<evidence type="ECO:0000259" key="1">
    <source>
        <dbReference type="Pfam" id="PF07969"/>
    </source>
</evidence>
<dbReference type="Pfam" id="PF07969">
    <property type="entry name" value="Amidohydro_3"/>
    <property type="match status" value="1"/>
</dbReference>
<proteinExistence type="predicted"/>
<dbReference type="PANTHER" id="PTHR32027:SF0">
    <property type="entry name" value="CYTOSINE DEAMINASE"/>
    <property type="match status" value="1"/>
</dbReference>
<dbReference type="Gene3D" id="2.30.40.10">
    <property type="entry name" value="Urease, subunit C, domain 1"/>
    <property type="match status" value="1"/>
</dbReference>
<dbReference type="EMBL" id="NEVS01000004">
    <property type="protein sequence ID" value="OZI60702.1"/>
    <property type="molecule type" value="Genomic_DNA"/>
</dbReference>
<dbReference type="GO" id="GO:0004131">
    <property type="term" value="F:cytosine deaminase activity"/>
    <property type="evidence" value="ECO:0007669"/>
    <property type="project" value="TreeGrafter"/>
</dbReference>
<sequence>MNTPVYLHGLRLPAWLEAPRDAAGLTDISIAGGRIAGLLPSALHAPQEAWQAAGALALPALVDAHTHLDKTFTRARLGDVPPGLLNAIQAMMRDQSVWTETDVRERAGQGLQWAWEAGVGRLRTHCDWREPTGRVPMAWPVLLELAEQWRGRIDIDCVNLAPLPYYASRDEAWRLARRIARDADYACLGAFVHTSNWQADALGHLVRAAADTGLRLDLHVDEELAPEAVGLTTVARLARETGMQGRIVCGHACALAAMPRDRALRILDDVADAGIRLVCLPATNLLLQDARTGHTPRMRGLTLVQEARERGIPVLLASDNVQDPFCASGSYDPLDALGLGALAAQLGDVFDDWSQAVCRRDWLDAGAGAPLRAGDAADLIVLPSSSRAGFPSRAWPRLVLRRGVFVSSVSADMPREAPYPRTPADHIH</sequence>
<dbReference type="InterPro" id="IPR013108">
    <property type="entry name" value="Amidohydro_3"/>
</dbReference>
<comment type="caution">
    <text evidence="2">The sequence shown here is derived from an EMBL/GenBank/DDBJ whole genome shotgun (WGS) entry which is preliminary data.</text>
</comment>
<dbReference type="GO" id="GO:0035888">
    <property type="term" value="F:isoguanine deaminase activity"/>
    <property type="evidence" value="ECO:0007669"/>
    <property type="project" value="TreeGrafter"/>
</dbReference>
<dbReference type="RefSeq" id="WP_094842108.1">
    <property type="nucleotide sequence ID" value="NZ_NEVS01000004.1"/>
</dbReference>
<reference evidence="3" key="1">
    <citation type="submission" date="2017-05" db="EMBL/GenBank/DDBJ databases">
        <title>Complete and WGS of Bordetella genogroups.</title>
        <authorList>
            <person name="Spilker T."/>
            <person name="Lipuma J."/>
        </authorList>
    </citation>
    <scope>NUCLEOTIDE SEQUENCE [LARGE SCALE GENOMIC DNA]</scope>
    <source>
        <strain evidence="3">AU8856</strain>
    </source>
</reference>
<dbReference type="AlphaFoldDB" id="A0A261UH13"/>
<dbReference type="InterPro" id="IPR011059">
    <property type="entry name" value="Metal-dep_hydrolase_composite"/>
</dbReference>
<accession>A0A261UH13</accession>
<feature type="domain" description="Amidohydrolase 3" evidence="1">
    <location>
        <begin position="167"/>
        <end position="339"/>
    </location>
</feature>
<name>A0A261UH13_9BORD</name>
<dbReference type="PANTHER" id="PTHR32027">
    <property type="entry name" value="CYTOSINE DEAMINASE"/>
    <property type="match status" value="1"/>
</dbReference>
<dbReference type="InterPro" id="IPR032466">
    <property type="entry name" value="Metal_Hydrolase"/>
</dbReference>
<organism evidence="2 3">
    <name type="scientific">Bordetella genomosp. 11</name>
    <dbReference type="NCBI Taxonomy" id="1416808"/>
    <lineage>
        <taxon>Bacteria</taxon>
        <taxon>Pseudomonadati</taxon>
        <taxon>Pseudomonadota</taxon>
        <taxon>Betaproteobacteria</taxon>
        <taxon>Burkholderiales</taxon>
        <taxon>Alcaligenaceae</taxon>
        <taxon>Bordetella</taxon>
    </lineage>
</organism>
<dbReference type="OrthoDB" id="9815027at2"/>
<dbReference type="InterPro" id="IPR052349">
    <property type="entry name" value="Metallo-hydrolase_Enzymes"/>
</dbReference>
<evidence type="ECO:0000313" key="2">
    <source>
        <dbReference type="EMBL" id="OZI60702.1"/>
    </source>
</evidence>
<protein>
    <recommendedName>
        <fullName evidence="1">Amidohydrolase 3 domain-containing protein</fullName>
    </recommendedName>
</protein>
<dbReference type="SUPFAM" id="SSF51556">
    <property type="entry name" value="Metallo-dependent hydrolases"/>
    <property type="match status" value="1"/>
</dbReference>
<dbReference type="Gene3D" id="3.20.20.140">
    <property type="entry name" value="Metal-dependent hydrolases"/>
    <property type="match status" value="1"/>
</dbReference>
<dbReference type="Proteomes" id="UP000215767">
    <property type="component" value="Unassembled WGS sequence"/>
</dbReference>
<gene>
    <name evidence="2" type="ORF">CAL28_15030</name>
</gene>
<evidence type="ECO:0000313" key="3">
    <source>
        <dbReference type="Proteomes" id="UP000215767"/>
    </source>
</evidence>